<protein>
    <recommendedName>
        <fullName evidence="4">Lipoprotein-attachment site-containing protein</fullName>
    </recommendedName>
</protein>
<dbReference type="PROSITE" id="PS51257">
    <property type="entry name" value="PROKAR_LIPOPROTEIN"/>
    <property type="match status" value="1"/>
</dbReference>
<name>A0A1H8INM1_9PROT</name>
<gene>
    <name evidence="2" type="ORF">SAMN05216325_1372</name>
</gene>
<organism evidence="2 3">
    <name type="scientific">Nitrosomonas marina</name>
    <dbReference type="NCBI Taxonomy" id="917"/>
    <lineage>
        <taxon>Bacteria</taxon>
        <taxon>Pseudomonadati</taxon>
        <taxon>Pseudomonadota</taxon>
        <taxon>Betaproteobacteria</taxon>
        <taxon>Nitrosomonadales</taxon>
        <taxon>Nitrosomonadaceae</taxon>
        <taxon>Nitrosomonas</taxon>
    </lineage>
</organism>
<accession>A0A1H8INM1</accession>
<proteinExistence type="predicted"/>
<evidence type="ECO:0000313" key="3">
    <source>
        <dbReference type="Proteomes" id="UP000199459"/>
    </source>
</evidence>
<feature type="region of interest" description="Disordered" evidence="1">
    <location>
        <begin position="21"/>
        <end position="51"/>
    </location>
</feature>
<evidence type="ECO:0000313" key="2">
    <source>
        <dbReference type="EMBL" id="SEN70184.1"/>
    </source>
</evidence>
<sequence length="51" mass="5477">MRYTFLVTILLVLAGTALLSGCGEPKPYNKPPSLYEDPESGERLGAPPGKE</sequence>
<dbReference type="AlphaFoldDB" id="A0A1H8INM1"/>
<reference evidence="2 3" key="1">
    <citation type="submission" date="2016-10" db="EMBL/GenBank/DDBJ databases">
        <authorList>
            <person name="de Groot N.N."/>
        </authorList>
    </citation>
    <scope>NUCLEOTIDE SEQUENCE [LARGE SCALE GENOMIC DNA]</scope>
    <source>
        <strain evidence="2 3">Nm22</strain>
    </source>
</reference>
<evidence type="ECO:0000256" key="1">
    <source>
        <dbReference type="SAM" id="MobiDB-lite"/>
    </source>
</evidence>
<dbReference type="EMBL" id="FOCP01000037">
    <property type="protein sequence ID" value="SEN70184.1"/>
    <property type="molecule type" value="Genomic_DNA"/>
</dbReference>
<dbReference type="RefSeq" id="WP_177167786.1">
    <property type="nucleotide sequence ID" value="NZ_FOCP01000037.1"/>
</dbReference>
<dbReference type="Proteomes" id="UP000199459">
    <property type="component" value="Unassembled WGS sequence"/>
</dbReference>
<evidence type="ECO:0008006" key="4">
    <source>
        <dbReference type="Google" id="ProtNLM"/>
    </source>
</evidence>